<evidence type="ECO:0000313" key="7">
    <source>
        <dbReference type="EMBL" id="THX09728.1"/>
    </source>
</evidence>
<evidence type="ECO:0000256" key="2">
    <source>
        <dbReference type="ARBA" id="ARBA00006898"/>
    </source>
</evidence>
<gene>
    <name evidence="7" type="ORF">D6D13_05886</name>
</gene>
<accession>A0A4V4J0P8</accession>
<dbReference type="GO" id="GO:0005666">
    <property type="term" value="C:RNA polymerase III complex"/>
    <property type="evidence" value="ECO:0007669"/>
    <property type="project" value="InterPro"/>
</dbReference>
<dbReference type="Pfam" id="PF03874">
    <property type="entry name" value="RNA_pol_Rpb4"/>
    <property type="match status" value="1"/>
</dbReference>
<dbReference type="EMBL" id="QZAS01000019">
    <property type="protein sequence ID" value="THX09728.1"/>
    <property type="molecule type" value="Genomic_DNA"/>
</dbReference>
<evidence type="ECO:0000256" key="1">
    <source>
        <dbReference type="ARBA" id="ARBA00004123"/>
    </source>
</evidence>
<dbReference type="Gene3D" id="1.20.1250.40">
    <property type="match status" value="1"/>
</dbReference>
<dbReference type="InterPro" id="IPR038324">
    <property type="entry name" value="Rpb4/RPC9_sf"/>
</dbReference>
<dbReference type="InterPro" id="IPR005574">
    <property type="entry name" value="Rpb4/RPC9"/>
</dbReference>
<evidence type="ECO:0000256" key="5">
    <source>
        <dbReference type="ARBA" id="ARBA00023163"/>
    </source>
</evidence>
<evidence type="ECO:0000256" key="6">
    <source>
        <dbReference type="ARBA" id="ARBA00023242"/>
    </source>
</evidence>
<evidence type="ECO:0000256" key="4">
    <source>
        <dbReference type="ARBA" id="ARBA00022478"/>
    </source>
</evidence>
<dbReference type="InterPro" id="IPR038846">
    <property type="entry name" value="RPC9"/>
</dbReference>
<dbReference type="AlphaFoldDB" id="A0A4V4J0P8"/>
<protein>
    <recommendedName>
        <fullName evidence="3">DNA-directed RNA polymerase III subunit RPC9</fullName>
    </recommendedName>
</protein>
<sequence length="212" mass="24381">MTEEILVSSRSFGAAAVVLPTCTEGAVQDFIADEARLDKLEVDDEVISLNMKADSFKILDAGTEVLDDYDVLKFIRDKRAQIKEEKEQSKQEKRPNSYRPANLMKSLQKHEEHLTDKDRPFLDNPHYDNNSQYLNKLMQTLGPRAQLTKSEYLTIANQRPFRRSHIAAMIEDADTRFTMEEQNFIRDAVTDILGIPEKEEQNLDYTPVEVKG</sequence>
<proteinExistence type="inferred from homology"/>
<keyword evidence="4" id="KW-0240">DNA-directed RNA polymerase</keyword>
<dbReference type="SUPFAM" id="SSF47819">
    <property type="entry name" value="HRDC-like"/>
    <property type="match status" value="1"/>
</dbReference>
<keyword evidence="5" id="KW-0804">Transcription</keyword>
<dbReference type="PANTHER" id="PTHR15561:SF0">
    <property type="entry name" value="DNA-DIRECTED RNA POLYMERASE III SUBUNIT RPC9"/>
    <property type="match status" value="1"/>
</dbReference>
<reference evidence="7" key="1">
    <citation type="submission" date="2018-10" db="EMBL/GenBank/DDBJ databases">
        <title>Fifty Aureobasidium pullulans genomes reveal a recombining polyextremotolerant generalist.</title>
        <authorList>
            <person name="Gostincar C."/>
            <person name="Turk M."/>
            <person name="Zajc J."/>
            <person name="Gunde-Cimerman N."/>
        </authorList>
    </citation>
    <scope>NUCLEOTIDE SEQUENCE [LARGE SCALE GENOMIC DNA]</scope>
    <source>
        <strain evidence="7">EXF-10085</strain>
    </source>
</reference>
<evidence type="ECO:0000256" key="3">
    <source>
        <dbReference type="ARBA" id="ARBA00016672"/>
    </source>
</evidence>
<dbReference type="InterPro" id="IPR010997">
    <property type="entry name" value="HRDC-like_sf"/>
</dbReference>
<dbReference type="GO" id="GO:0000166">
    <property type="term" value="F:nucleotide binding"/>
    <property type="evidence" value="ECO:0007669"/>
    <property type="project" value="InterPro"/>
</dbReference>
<dbReference type="GO" id="GO:0006384">
    <property type="term" value="P:transcription initiation at RNA polymerase III promoter"/>
    <property type="evidence" value="ECO:0007669"/>
    <property type="project" value="InterPro"/>
</dbReference>
<dbReference type="PANTHER" id="PTHR15561">
    <property type="entry name" value="CALCITONIN GENE-RELATED PEPTIDE-RECEPTOR COMPONENT PROTEIN"/>
    <property type="match status" value="1"/>
</dbReference>
<keyword evidence="6" id="KW-0539">Nucleus</keyword>
<comment type="caution">
    <text evidence="7">The sequence shown here is derived from an EMBL/GenBank/DDBJ whole genome shotgun (WGS) entry which is preliminary data.</text>
</comment>
<organism evidence="7">
    <name type="scientific">Aureobasidium pullulans</name>
    <name type="common">Black yeast</name>
    <name type="synonym">Pullularia pullulans</name>
    <dbReference type="NCBI Taxonomy" id="5580"/>
    <lineage>
        <taxon>Eukaryota</taxon>
        <taxon>Fungi</taxon>
        <taxon>Dikarya</taxon>
        <taxon>Ascomycota</taxon>
        <taxon>Pezizomycotina</taxon>
        <taxon>Dothideomycetes</taxon>
        <taxon>Dothideomycetidae</taxon>
        <taxon>Dothideales</taxon>
        <taxon>Saccotheciaceae</taxon>
        <taxon>Aureobasidium</taxon>
    </lineage>
</organism>
<comment type="subcellular location">
    <subcellularLocation>
        <location evidence="1">Nucleus</location>
    </subcellularLocation>
</comment>
<comment type="similarity">
    <text evidence="2">Belongs to the eukaryotic RPC9 RNA polymerase subunit family.</text>
</comment>
<name>A0A4V4J0P8_AURPU</name>